<name>A0ACC7LQR3_9FLAO</name>
<organism evidence="1 2">
    <name type="scientific">Meishania litoralis</name>
    <dbReference type="NCBI Taxonomy" id="3434685"/>
    <lineage>
        <taxon>Bacteria</taxon>
        <taxon>Pseudomonadati</taxon>
        <taxon>Bacteroidota</taxon>
        <taxon>Flavobacteriia</taxon>
        <taxon>Flavobacteriales</taxon>
        <taxon>Flavobacteriaceae</taxon>
        <taxon>Meishania</taxon>
    </lineage>
</organism>
<evidence type="ECO:0000313" key="1">
    <source>
        <dbReference type="EMBL" id="MFH6603912.1"/>
    </source>
</evidence>
<gene>
    <name evidence="1" type="ORF">ACEZ3G_10530</name>
</gene>
<keyword evidence="2" id="KW-1185">Reference proteome</keyword>
<evidence type="ECO:0000313" key="2">
    <source>
        <dbReference type="Proteomes" id="UP001595191"/>
    </source>
</evidence>
<dbReference type="EMBL" id="JBHFPV010000002">
    <property type="protein sequence ID" value="MFH6603912.1"/>
    <property type="molecule type" value="Genomic_DNA"/>
</dbReference>
<protein>
    <submittedName>
        <fullName evidence="1">TlpA family protein disulfide reductase</fullName>
    </submittedName>
</protein>
<reference evidence="1" key="1">
    <citation type="submission" date="2024-09" db="EMBL/GenBank/DDBJ databases">
        <authorList>
            <person name="Liu J."/>
        </authorList>
    </citation>
    <scope>NUCLEOTIDE SEQUENCE</scope>
    <source>
        <strain evidence="1">NBU2967</strain>
    </source>
</reference>
<accession>A0ACC7LQR3</accession>
<comment type="caution">
    <text evidence="1">The sequence shown here is derived from an EMBL/GenBank/DDBJ whole genome shotgun (WGS) entry which is preliminary data.</text>
</comment>
<proteinExistence type="predicted"/>
<dbReference type="Proteomes" id="UP001595191">
    <property type="component" value="Unassembled WGS sequence"/>
</dbReference>
<sequence length="170" mass="19350">MVLRIGLLLVLTVLVTACRDLAKSQAMAFEGHPEELPYKVQTSSFEDLNGNPVSLTDFKGKWVVLNYWATWCRPCIEEMPDLVRAQELLKNENYVFLLASDQSLEKIRAFVDERKFDLTFIRLKEAFAQRGVNALPTTFIYNTAGEQVLKIEGQTDWASDGVIDKFKAVQ</sequence>